<dbReference type="Pfam" id="PF02518">
    <property type="entry name" value="HATPase_c"/>
    <property type="match status" value="1"/>
</dbReference>
<dbReference type="GO" id="GO:0016301">
    <property type="term" value="F:kinase activity"/>
    <property type="evidence" value="ECO:0007669"/>
    <property type="project" value="UniProtKB-KW"/>
</dbReference>
<protein>
    <recommendedName>
        <fullName evidence="2">histidine kinase</fullName>
        <ecNumber evidence="2">2.7.13.3</ecNumber>
    </recommendedName>
</protein>
<dbReference type="InterPro" id="IPR001789">
    <property type="entry name" value="Sig_transdc_resp-reg_receiver"/>
</dbReference>
<name>A0ABT8KK42_9BACT</name>
<comment type="caution">
    <text evidence="7">The sequence shown here is derived from an EMBL/GenBank/DDBJ whole genome shotgun (WGS) entry which is preliminary data.</text>
</comment>
<dbReference type="PANTHER" id="PTHR43547:SF2">
    <property type="entry name" value="HYBRID SIGNAL TRANSDUCTION HISTIDINE KINASE C"/>
    <property type="match status" value="1"/>
</dbReference>
<evidence type="ECO:0000256" key="4">
    <source>
        <dbReference type="PROSITE-ProRule" id="PRU00169"/>
    </source>
</evidence>
<evidence type="ECO:0000256" key="2">
    <source>
        <dbReference type="ARBA" id="ARBA00012438"/>
    </source>
</evidence>
<evidence type="ECO:0000256" key="3">
    <source>
        <dbReference type="ARBA" id="ARBA00022553"/>
    </source>
</evidence>
<dbReference type="EC" id="2.7.13.3" evidence="2"/>
<feature type="domain" description="Histidine kinase" evidence="5">
    <location>
        <begin position="165"/>
        <end position="375"/>
    </location>
</feature>
<dbReference type="PROSITE" id="PS50110">
    <property type="entry name" value="RESPONSE_REGULATORY"/>
    <property type="match status" value="1"/>
</dbReference>
<dbReference type="SUPFAM" id="SSF55874">
    <property type="entry name" value="ATPase domain of HSP90 chaperone/DNA topoisomerase II/histidine kinase"/>
    <property type="match status" value="1"/>
</dbReference>
<keyword evidence="7" id="KW-0418">Kinase</keyword>
<accession>A0ABT8KK42</accession>
<proteinExistence type="predicted"/>
<gene>
    <name evidence="7" type="ORF">QQ008_06900</name>
</gene>
<dbReference type="InterPro" id="IPR011006">
    <property type="entry name" value="CheY-like_superfamily"/>
</dbReference>
<comment type="catalytic activity">
    <reaction evidence="1">
        <text>ATP + protein L-histidine = ADP + protein N-phospho-L-histidine.</text>
        <dbReference type="EC" id="2.7.13.3"/>
    </reaction>
</comment>
<evidence type="ECO:0000259" key="5">
    <source>
        <dbReference type="PROSITE" id="PS50109"/>
    </source>
</evidence>
<organism evidence="7 8">
    <name type="scientific">Splendidivirga corallicola</name>
    <dbReference type="NCBI Taxonomy" id="3051826"/>
    <lineage>
        <taxon>Bacteria</taxon>
        <taxon>Pseudomonadati</taxon>
        <taxon>Bacteroidota</taxon>
        <taxon>Cytophagia</taxon>
        <taxon>Cytophagales</taxon>
        <taxon>Splendidivirgaceae</taxon>
        <taxon>Splendidivirga</taxon>
    </lineage>
</organism>
<dbReference type="PANTHER" id="PTHR43547">
    <property type="entry name" value="TWO-COMPONENT HISTIDINE KINASE"/>
    <property type="match status" value="1"/>
</dbReference>
<evidence type="ECO:0000259" key="6">
    <source>
        <dbReference type="PROSITE" id="PS50110"/>
    </source>
</evidence>
<dbReference type="SMART" id="SM00448">
    <property type="entry name" value="REC"/>
    <property type="match status" value="1"/>
</dbReference>
<dbReference type="InterPro" id="IPR005467">
    <property type="entry name" value="His_kinase_dom"/>
</dbReference>
<reference evidence="7" key="1">
    <citation type="submission" date="2023-06" db="EMBL/GenBank/DDBJ databases">
        <title>Genomic of Parafulvivirga corallium.</title>
        <authorList>
            <person name="Wang G."/>
        </authorList>
    </citation>
    <scope>NUCLEOTIDE SEQUENCE</scope>
    <source>
        <strain evidence="7">BMA10</strain>
    </source>
</reference>
<dbReference type="RefSeq" id="WP_346751108.1">
    <property type="nucleotide sequence ID" value="NZ_JAUJEA010000002.1"/>
</dbReference>
<dbReference type="EMBL" id="JAUJEA010000002">
    <property type="protein sequence ID" value="MDN5201080.1"/>
    <property type="molecule type" value="Genomic_DNA"/>
</dbReference>
<dbReference type="PRINTS" id="PR00344">
    <property type="entry name" value="BCTRLSENSOR"/>
</dbReference>
<dbReference type="Gene3D" id="3.40.50.2300">
    <property type="match status" value="1"/>
</dbReference>
<dbReference type="PROSITE" id="PS50109">
    <property type="entry name" value="HIS_KIN"/>
    <property type="match status" value="1"/>
</dbReference>
<dbReference type="Pfam" id="PF00072">
    <property type="entry name" value="Response_reg"/>
    <property type="match status" value="1"/>
</dbReference>
<dbReference type="InterPro" id="IPR004358">
    <property type="entry name" value="Sig_transdc_His_kin-like_C"/>
</dbReference>
<dbReference type="Gene3D" id="3.30.565.10">
    <property type="entry name" value="Histidine kinase-like ATPase, C-terminal domain"/>
    <property type="match status" value="1"/>
</dbReference>
<sequence length="378" mass="43317">MSKKPVILCVDDESIVLVSIRDQLKKYFKNKIAIETAESGEEALEIIDELIAEKKEPPIVISDQIMPGMKGVELLTKVHEKLPNTNTILLTGLAIKEDIIDAVNNANLYRFIPKPWDKMDLNLTVKEAINSFFQSKKIVDKNVQLNRTNRKLKQTNEELDTFLYKASHDLKGPVATLKGLCQLGLLEKDYHYFKKQEFVLTDMTSLLSKIVKVGEIRKRKKLVEITNLKNFMAQTCLEIQEEVKDKGIELILNIHQDALIETDLFLLRSILYNVIKNAYQYSFIPYSEEKRFVKIEAQKDIRGFHIKVTNNGIGIPHQLKNKVFYMFYKANDRNPGDGLGLYISKVAIENLGGKIKLKSTESENTCFEIFVPLPGKKH</sequence>
<dbReference type="InterPro" id="IPR003594">
    <property type="entry name" value="HATPase_dom"/>
</dbReference>
<evidence type="ECO:0000313" key="8">
    <source>
        <dbReference type="Proteomes" id="UP001172082"/>
    </source>
</evidence>
<keyword evidence="8" id="KW-1185">Reference proteome</keyword>
<dbReference type="SUPFAM" id="SSF52172">
    <property type="entry name" value="CheY-like"/>
    <property type="match status" value="1"/>
</dbReference>
<dbReference type="InterPro" id="IPR036890">
    <property type="entry name" value="HATPase_C_sf"/>
</dbReference>
<dbReference type="Gene3D" id="1.10.287.130">
    <property type="match status" value="1"/>
</dbReference>
<dbReference type="SMART" id="SM00387">
    <property type="entry name" value="HATPase_c"/>
    <property type="match status" value="1"/>
</dbReference>
<keyword evidence="3 4" id="KW-0597">Phosphoprotein</keyword>
<feature type="modified residue" description="4-aspartylphosphate" evidence="4">
    <location>
        <position position="63"/>
    </location>
</feature>
<evidence type="ECO:0000313" key="7">
    <source>
        <dbReference type="EMBL" id="MDN5201080.1"/>
    </source>
</evidence>
<evidence type="ECO:0000256" key="1">
    <source>
        <dbReference type="ARBA" id="ARBA00000085"/>
    </source>
</evidence>
<feature type="domain" description="Response regulatory" evidence="6">
    <location>
        <begin position="6"/>
        <end position="129"/>
    </location>
</feature>
<dbReference type="Proteomes" id="UP001172082">
    <property type="component" value="Unassembled WGS sequence"/>
</dbReference>
<keyword evidence="7" id="KW-0808">Transferase</keyword>